<organism evidence="5 6">
    <name type="scientific">Elysia crispata</name>
    <name type="common">lettuce slug</name>
    <dbReference type="NCBI Taxonomy" id="231223"/>
    <lineage>
        <taxon>Eukaryota</taxon>
        <taxon>Metazoa</taxon>
        <taxon>Spiralia</taxon>
        <taxon>Lophotrochozoa</taxon>
        <taxon>Mollusca</taxon>
        <taxon>Gastropoda</taxon>
        <taxon>Heterobranchia</taxon>
        <taxon>Euthyneura</taxon>
        <taxon>Panpulmonata</taxon>
        <taxon>Sacoglossa</taxon>
        <taxon>Placobranchoidea</taxon>
        <taxon>Plakobranchidae</taxon>
        <taxon>Elysia</taxon>
    </lineage>
</organism>
<sequence>MDINLIAGCFICWLLILCPDTVNAQDPKLTPVIKEFWLHNDASRVMSSASATVHATPNISCSAWSTLGPLTITVLRERDGAVLKKEVQNSVQFNLDPLRCEDTGVYLCQAENFQAKSTQKMEISVRCPPQLNRQHLPVGIDSPFYNGSVGGNLTIQLDIMSSPRPDWISLTTLNSKDVLASRSGNLTNGSGDSTKGQEPYWFEYIPTAPPYGSVELSIRNLSAKDIGNLFTLVVGNGEGTNLSYAFMIKKALKRQPHEVVTEAGPASPSSSIDVLAVGLGTGGALVFLAVVAVLVWLACRWYSRKGGDALDTGPHMEFRKRQNKSLVNSEDSHVSCPPVSSSAAVFDFSARPRNLTFHVREIQHRQSNQQQQQQQLHRKKQIQQLQQSADEDEKFSKEYQPQDRLSRSYSRPSESVENPYYIPGVSNAIVETGEENEQDENVYSLAPRNLSVQIDSEEGRNQLRHLDSVAKDQDRGKERQIEQEYDNINQTKQYSDDKPGIPVSGGRTAAAAATAAHVSAGSDIYDYPRSPDDYMKEAEWKIMGGSSGNEYVIPGQRRKFSLPKDDQNVYEF</sequence>
<feature type="compositionally biased region" description="Basic and acidic residues" evidence="1">
    <location>
        <begin position="394"/>
        <end position="406"/>
    </location>
</feature>
<dbReference type="InterPro" id="IPR013783">
    <property type="entry name" value="Ig-like_fold"/>
</dbReference>
<dbReference type="EMBL" id="JAWDGP010000540">
    <property type="protein sequence ID" value="KAK3799740.1"/>
    <property type="molecule type" value="Genomic_DNA"/>
</dbReference>
<evidence type="ECO:0000256" key="3">
    <source>
        <dbReference type="SAM" id="SignalP"/>
    </source>
</evidence>
<comment type="caution">
    <text evidence="5">The sequence shown here is derived from an EMBL/GenBank/DDBJ whole genome shotgun (WGS) entry which is preliminary data.</text>
</comment>
<dbReference type="PROSITE" id="PS50835">
    <property type="entry name" value="IG_LIKE"/>
    <property type="match status" value="1"/>
</dbReference>
<feature type="signal peptide" evidence="3">
    <location>
        <begin position="1"/>
        <end position="24"/>
    </location>
</feature>
<keyword evidence="2" id="KW-1133">Transmembrane helix</keyword>
<evidence type="ECO:0000313" key="6">
    <source>
        <dbReference type="Proteomes" id="UP001283361"/>
    </source>
</evidence>
<dbReference type="Proteomes" id="UP001283361">
    <property type="component" value="Unassembled WGS sequence"/>
</dbReference>
<keyword evidence="2" id="KW-0812">Transmembrane</keyword>
<dbReference type="Gene3D" id="2.60.40.10">
    <property type="entry name" value="Immunoglobulins"/>
    <property type="match status" value="1"/>
</dbReference>
<dbReference type="SUPFAM" id="SSF48726">
    <property type="entry name" value="Immunoglobulin"/>
    <property type="match status" value="1"/>
</dbReference>
<proteinExistence type="predicted"/>
<feature type="compositionally biased region" description="Low complexity" evidence="1">
    <location>
        <begin position="365"/>
        <end position="375"/>
    </location>
</feature>
<evidence type="ECO:0000313" key="5">
    <source>
        <dbReference type="EMBL" id="KAK3799740.1"/>
    </source>
</evidence>
<reference evidence="5" key="1">
    <citation type="journal article" date="2023" name="G3 (Bethesda)">
        <title>A reference genome for the long-term kleptoplast-retaining sea slug Elysia crispata morphotype clarki.</title>
        <authorList>
            <person name="Eastman K.E."/>
            <person name="Pendleton A.L."/>
            <person name="Shaikh M.A."/>
            <person name="Suttiyut T."/>
            <person name="Ogas R."/>
            <person name="Tomko P."/>
            <person name="Gavelis G."/>
            <person name="Widhalm J.R."/>
            <person name="Wisecaver J.H."/>
        </authorList>
    </citation>
    <scope>NUCLEOTIDE SEQUENCE</scope>
    <source>
        <strain evidence="5">ECLA1</strain>
    </source>
</reference>
<keyword evidence="2" id="KW-0472">Membrane</keyword>
<dbReference type="AlphaFoldDB" id="A0AAE1EAP7"/>
<accession>A0AAE1EAP7</accession>
<feature type="chain" id="PRO_5042133963" description="Ig-like domain-containing protein" evidence="3">
    <location>
        <begin position="25"/>
        <end position="572"/>
    </location>
</feature>
<evidence type="ECO:0000256" key="1">
    <source>
        <dbReference type="SAM" id="MobiDB-lite"/>
    </source>
</evidence>
<feature type="compositionally biased region" description="Polar residues" evidence="1">
    <location>
        <begin position="407"/>
        <end position="416"/>
    </location>
</feature>
<dbReference type="InterPro" id="IPR007110">
    <property type="entry name" value="Ig-like_dom"/>
</dbReference>
<protein>
    <recommendedName>
        <fullName evidence="4">Ig-like domain-containing protein</fullName>
    </recommendedName>
</protein>
<evidence type="ECO:0000259" key="4">
    <source>
        <dbReference type="PROSITE" id="PS50835"/>
    </source>
</evidence>
<dbReference type="InterPro" id="IPR036179">
    <property type="entry name" value="Ig-like_dom_sf"/>
</dbReference>
<evidence type="ECO:0000256" key="2">
    <source>
        <dbReference type="SAM" id="Phobius"/>
    </source>
</evidence>
<feature type="region of interest" description="Disordered" evidence="1">
    <location>
        <begin position="363"/>
        <end position="420"/>
    </location>
</feature>
<keyword evidence="6" id="KW-1185">Reference proteome</keyword>
<gene>
    <name evidence="5" type="ORF">RRG08_025355</name>
</gene>
<feature type="transmembrane region" description="Helical" evidence="2">
    <location>
        <begin position="274"/>
        <end position="297"/>
    </location>
</feature>
<name>A0AAE1EAP7_9GAST</name>
<keyword evidence="3" id="KW-0732">Signal</keyword>
<feature type="domain" description="Ig-like" evidence="4">
    <location>
        <begin position="27"/>
        <end position="124"/>
    </location>
</feature>